<dbReference type="EMBL" id="LYPB01000077">
    <property type="protein sequence ID" value="OAS16048.1"/>
    <property type="molecule type" value="Genomic_DNA"/>
</dbReference>
<organism evidence="1 2">
    <name type="scientific">Paenibacillus oryzisoli</name>
    <dbReference type="NCBI Taxonomy" id="1850517"/>
    <lineage>
        <taxon>Bacteria</taxon>
        <taxon>Bacillati</taxon>
        <taxon>Bacillota</taxon>
        <taxon>Bacilli</taxon>
        <taxon>Bacillales</taxon>
        <taxon>Paenibacillaceae</taxon>
        <taxon>Paenibacillus</taxon>
    </lineage>
</organism>
<gene>
    <name evidence="1" type="ORF">A8708_05570</name>
</gene>
<comment type="caution">
    <text evidence="1">The sequence shown here is derived from an EMBL/GenBank/DDBJ whole genome shotgun (WGS) entry which is preliminary data.</text>
</comment>
<accession>A0A198A4X9</accession>
<keyword evidence="2" id="KW-1185">Reference proteome</keyword>
<evidence type="ECO:0000313" key="2">
    <source>
        <dbReference type="Proteomes" id="UP000078454"/>
    </source>
</evidence>
<evidence type="ECO:0000313" key="1">
    <source>
        <dbReference type="EMBL" id="OAS16048.1"/>
    </source>
</evidence>
<dbReference type="OrthoDB" id="7358785at2"/>
<dbReference type="Proteomes" id="UP000078454">
    <property type="component" value="Unassembled WGS sequence"/>
</dbReference>
<dbReference type="NCBIfam" id="NF041373">
    <property type="entry name" value="HGG_STG"/>
    <property type="match status" value="1"/>
</dbReference>
<dbReference type="InterPro" id="IPR047675">
    <property type="entry name" value="Putative_zinc-bd"/>
</dbReference>
<dbReference type="AlphaFoldDB" id="A0A198A4X9"/>
<reference evidence="1 2" key="1">
    <citation type="submission" date="2016-05" db="EMBL/GenBank/DDBJ databases">
        <title>Paenibacillus sp. 1ZS3-15 nov., isolated from the rhizosphere soil.</title>
        <authorList>
            <person name="Zhang X.X."/>
            <person name="Zhang J."/>
        </authorList>
    </citation>
    <scope>NUCLEOTIDE SEQUENCE [LARGE SCALE GENOMIC DNA]</scope>
    <source>
        <strain evidence="1 2">1ZS3-15</strain>
    </source>
</reference>
<name>A0A198A4X9_9BACL</name>
<proteinExistence type="predicted"/>
<protein>
    <submittedName>
        <fullName evidence="1">Uncharacterized protein</fullName>
    </submittedName>
</protein>
<sequence length="161" mass="18438">MNGQMTICGARNRKGSCCGNIPMQNGRCRMHGGKSKGPNNPAKLHGNLNAVGNKSKLSTGEFEIITWDRLTDTEKEWLTEQYRLKPNEFIDDPLEMEFIRVARMLGRMNELDKDMNGNFDDLIRLEHALTRVQMRIARMITGKRCKITTNQREPGAMKRNL</sequence>